<name>A0A1S3H8K3_LINAN</name>
<feature type="transmembrane region" description="Helical" evidence="7">
    <location>
        <begin position="12"/>
        <end position="33"/>
    </location>
</feature>
<dbReference type="GeneID" id="106152434"/>
<feature type="transmembrane region" description="Helical" evidence="7">
    <location>
        <begin position="88"/>
        <end position="107"/>
    </location>
</feature>
<evidence type="ECO:0000256" key="2">
    <source>
        <dbReference type="ARBA" id="ARBA00011036"/>
    </source>
</evidence>
<dbReference type="InterPro" id="IPR024041">
    <property type="entry name" value="NH4_transpt_AmtB-like_dom"/>
</dbReference>
<feature type="compositionally biased region" description="Basic and acidic residues" evidence="6">
    <location>
        <begin position="467"/>
        <end position="484"/>
    </location>
</feature>
<feature type="region of interest" description="Disordered" evidence="6">
    <location>
        <begin position="456"/>
        <end position="484"/>
    </location>
</feature>
<feature type="transmembrane region" description="Helical" evidence="7">
    <location>
        <begin position="405"/>
        <end position="428"/>
    </location>
</feature>
<keyword evidence="4 7" id="KW-1133">Transmembrane helix</keyword>
<dbReference type="KEGG" id="lak:106152434"/>
<proteinExistence type="inferred from homology"/>
<dbReference type="STRING" id="7574.A0A1S3H8K3"/>
<feature type="transmembrane region" description="Helical" evidence="7">
    <location>
        <begin position="206"/>
        <end position="225"/>
    </location>
</feature>
<comment type="subcellular location">
    <subcellularLocation>
        <location evidence="1">Membrane</location>
        <topology evidence="1">Multi-pass membrane protein</topology>
    </subcellularLocation>
</comment>
<sequence length="484" mass="52344">MGDSQLTRVKLTSVLLVLQALFIVLFGIFVDYGDDANAVMSTGNETTPNSVKSYYPMFQDVHVMIFVGFGFLMTFLKRYGFGSMGFNFLLSALVVQWQILMAGFLHMEHGKIKIDVTSMIAADFGAGAVLISFGAVLGKTSPLQLVIMAFFEIIFYCVNEMIGLTYFKAVDIGGSMFIHAFGAYFGLAVARVLWREDIEESDKEGSVYHSDLFSMIGTIFLWMYWPSFNGALAPGDDQHRAVINTYLSLAACCVVTFAISSALDAKGRINMVHVQNATLAGGVAIGTSADLMIRPWGAMLVGTSAALISTLGFTYLTPLLSTKAKVHDTCGVNNLHGMPGILAAIAGAILAAIASTDIYGLSLYQVFPARSPVENSTMLQELQARFSEIEAGLGRTAGEQAGYQMATLGVTLGIALLGGTITGFLLLIPCLDRPEGDQLFDDEKFWEVPEEGFQKLPLFDPNSSHGVNREEPAIKNGATEDTKF</sequence>
<accession>A0A1S3H8K3</accession>
<comment type="similarity">
    <text evidence="2">Belongs to the ammonium transporter (TC 2.A.49) family. Rh subfamily.</text>
</comment>
<evidence type="ECO:0000256" key="5">
    <source>
        <dbReference type="ARBA" id="ARBA00023136"/>
    </source>
</evidence>
<keyword evidence="5 7" id="KW-0472">Membrane</keyword>
<evidence type="ECO:0000313" key="10">
    <source>
        <dbReference type="RefSeq" id="XP_013381459.2"/>
    </source>
</evidence>
<dbReference type="GO" id="GO:0097272">
    <property type="term" value="P:ammonium homeostasis"/>
    <property type="evidence" value="ECO:0007669"/>
    <property type="project" value="TreeGrafter"/>
</dbReference>
<evidence type="ECO:0000256" key="1">
    <source>
        <dbReference type="ARBA" id="ARBA00004141"/>
    </source>
</evidence>
<dbReference type="InterPro" id="IPR029020">
    <property type="entry name" value="Ammonium/urea_transptr"/>
</dbReference>
<evidence type="ECO:0000256" key="3">
    <source>
        <dbReference type="ARBA" id="ARBA00022692"/>
    </source>
</evidence>
<dbReference type="AlphaFoldDB" id="A0A1S3H8K3"/>
<feature type="transmembrane region" description="Helical" evidence="7">
    <location>
        <begin position="298"/>
        <end position="320"/>
    </location>
</feature>
<feature type="transmembrane region" description="Helical" evidence="7">
    <location>
        <begin position="53"/>
        <end position="76"/>
    </location>
</feature>
<feature type="domain" description="Ammonium transporter AmtB-like" evidence="8">
    <location>
        <begin position="22"/>
        <end position="426"/>
    </location>
</feature>
<dbReference type="PRINTS" id="PR00342">
    <property type="entry name" value="RHESUSRHD"/>
</dbReference>
<feature type="transmembrane region" description="Helical" evidence="7">
    <location>
        <begin position="340"/>
        <end position="361"/>
    </location>
</feature>
<dbReference type="Pfam" id="PF00909">
    <property type="entry name" value="Ammonium_transp"/>
    <property type="match status" value="1"/>
</dbReference>
<dbReference type="FunFam" id="1.10.3430.10:FF:000012">
    <property type="entry name" value="Rh type C glycoprotein"/>
    <property type="match status" value="1"/>
</dbReference>
<dbReference type="GO" id="GO:0005886">
    <property type="term" value="C:plasma membrane"/>
    <property type="evidence" value="ECO:0007669"/>
    <property type="project" value="InterPro"/>
</dbReference>
<evidence type="ECO:0000256" key="4">
    <source>
        <dbReference type="ARBA" id="ARBA00022989"/>
    </source>
</evidence>
<dbReference type="Gene3D" id="1.10.3430.10">
    <property type="entry name" value="Ammonium transporter AmtB like domains"/>
    <property type="match status" value="1"/>
</dbReference>
<evidence type="ECO:0000313" key="9">
    <source>
        <dbReference type="Proteomes" id="UP000085678"/>
    </source>
</evidence>
<feature type="transmembrane region" description="Helical" evidence="7">
    <location>
        <begin position="172"/>
        <end position="194"/>
    </location>
</feature>
<gene>
    <name evidence="10" type="primary">LOC106152434</name>
</gene>
<dbReference type="RefSeq" id="XP_013381459.2">
    <property type="nucleotide sequence ID" value="XM_013526005.2"/>
</dbReference>
<evidence type="ECO:0000259" key="8">
    <source>
        <dbReference type="Pfam" id="PF00909"/>
    </source>
</evidence>
<feature type="transmembrane region" description="Helical" evidence="7">
    <location>
        <begin position="145"/>
        <end position="166"/>
    </location>
</feature>
<feature type="transmembrane region" description="Helical" evidence="7">
    <location>
        <begin position="119"/>
        <end position="138"/>
    </location>
</feature>
<dbReference type="GO" id="GO:0008519">
    <property type="term" value="F:ammonium channel activity"/>
    <property type="evidence" value="ECO:0007669"/>
    <property type="project" value="InterPro"/>
</dbReference>
<dbReference type="Proteomes" id="UP000085678">
    <property type="component" value="Unplaced"/>
</dbReference>
<protein>
    <submittedName>
        <fullName evidence="10">Ammonium transporter Rh type B</fullName>
    </submittedName>
</protein>
<keyword evidence="3 7" id="KW-0812">Transmembrane</keyword>
<dbReference type="OrthoDB" id="534912at2759"/>
<dbReference type="OMA" id="NCFEDDV"/>
<reference evidence="10" key="1">
    <citation type="submission" date="2025-08" db="UniProtKB">
        <authorList>
            <consortium name="RefSeq"/>
        </authorList>
    </citation>
    <scope>IDENTIFICATION</scope>
    <source>
        <tissue evidence="10">Gonads</tissue>
    </source>
</reference>
<evidence type="ECO:0000256" key="6">
    <source>
        <dbReference type="SAM" id="MobiDB-lite"/>
    </source>
</evidence>
<evidence type="ECO:0000256" key="7">
    <source>
        <dbReference type="SAM" id="Phobius"/>
    </source>
</evidence>
<dbReference type="PANTHER" id="PTHR11730:SF60">
    <property type="entry name" value="RH50, ISOFORM D"/>
    <property type="match status" value="1"/>
</dbReference>
<dbReference type="InterPro" id="IPR002229">
    <property type="entry name" value="RhesusRHD"/>
</dbReference>
<dbReference type="FunCoup" id="A0A1S3H8K3">
    <property type="interactions" value="16"/>
</dbReference>
<dbReference type="SUPFAM" id="SSF111352">
    <property type="entry name" value="Ammonium transporter"/>
    <property type="match status" value="1"/>
</dbReference>
<keyword evidence="9" id="KW-1185">Reference proteome</keyword>
<dbReference type="PANTHER" id="PTHR11730">
    <property type="entry name" value="AMMONIUM TRANSPORTER"/>
    <property type="match status" value="1"/>
</dbReference>
<feature type="transmembrane region" description="Helical" evidence="7">
    <location>
        <begin position="245"/>
        <end position="263"/>
    </location>
</feature>
<dbReference type="InParanoid" id="A0A1S3H8K3"/>
<organism evidence="9 10">
    <name type="scientific">Lingula anatina</name>
    <name type="common">Brachiopod</name>
    <name type="synonym">Lingula unguis</name>
    <dbReference type="NCBI Taxonomy" id="7574"/>
    <lineage>
        <taxon>Eukaryota</taxon>
        <taxon>Metazoa</taxon>
        <taxon>Spiralia</taxon>
        <taxon>Lophotrochozoa</taxon>
        <taxon>Brachiopoda</taxon>
        <taxon>Linguliformea</taxon>
        <taxon>Lingulata</taxon>
        <taxon>Lingulida</taxon>
        <taxon>Linguloidea</taxon>
        <taxon>Lingulidae</taxon>
        <taxon>Lingula</taxon>
    </lineage>
</organism>